<keyword evidence="1" id="KW-0472">Membrane</keyword>
<feature type="transmembrane region" description="Helical" evidence="1">
    <location>
        <begin position="149"/>
        <end position="170"/>
    </location>
</feature>
<comment type="caution">
    <text evidence="2">The sequence shown here is derived from an EMBL/GenBank/DDBJ whole genome shotgun (WGS) entry which is preliminary data.</text>
</comment>
<proteinExistence type="predicted"/>
<dbReference type="RefSeq" id="WP_163178955.1">
    <property type="nucleotide sequence ID" value="NZ_JAAIWM010000002.1"/>
</dbReference>
<dbReference type="EMBL" id="JAAIWM010000002">
    <property type="protein sequence ID" value="NEY71510.1"/>
    <property type="molecule type" value="Genomic_DNA"/>
</dbReference>
<evidence type="ECO:0000256" key="1">
    <source>
        <dbReference type="SAM" id="Phobius"/>
    </source>
</evidence>
<evidence type="ECO:0000313" key="3">
    <source>
        <dbReference type="Proteomes" id="UP000481043"/>
    </source>
</evidence>
<dbReference type="Proteomes" id="UP000481043">
    <property type="component" value="Unassembled WGS sequence"/>
</dbReference>
<organism evidence="2 3">
    <name type="scientific">Bacillus mesophilus</name>
    <dbReference type="NCBI Taxonomy" id="1808955"/>
    <lineage>
        <taxon>Bacteria</taxon>
        <taxon>Bacillati</taxon>
        <taxon>Bacillota</taxon>
        <taxon>Bacilli</taxon>
        <taxon>Bacillales</taxon>
        <taxon>Bacillaceae</taxon>
        <taxon>Bacillus</taxon>
    </lineage>
</organism>
<evidence type="ECO:0000313" key="2">
    <source>
        <dbReference type="EMBL" id="NEY71510.1"/>
    </source>
</evidence>
<sequence>MKWKHFIGNQEELEVVMGRHYTRTMKIVLGGILAALASIFQSAGIFVGFGYVISILTTLPIVIATVISIRIGFMTYISTILLLAILQPSELMVFPFTTGLIGLALGVGLRLWKSPVAIILLSGLSLTVGISILLYALKFPILGPSVISAFDPTVLLFIMLFSLVYSWIWLRLSIIGLRGLQRAVFTRQETVYKEN</sequence>
<feature type="transmembrane region" description="Helical" evidence="1">
    <location>
        <begin position="27"/>
        <end position="53"/>
    </location>
</feature>
<keyword evidence="3" id="KW-1185">Reference proteome</keyword>
<reference evidence="2 3" key="1">
    <citation type="submission" date="2020-02" db="EMBL/GenBank/DDBJ databases">
        <title>Bacillus aquiflavi sp. nov., isolated from yellow water of strong flavor Chinese baijiu in Yibin region of China.</title>
        <authorList>
            <person name="Xie J."/>
        </authorList>
    </citation>
    <scope>NUCLEOTIDE SEQUENCE [LARGE SCALE GENOMIC DNA]</scope>
    <source>
        <strain evidence="2 3">SA4</strain>
    </source>
</reference>
<keyword evidence="1" id="KW-0812">Transmembrane</keyword>
<feature type="transmembrane region" description="Helical" evidence="1">
    <location>
        <begin position="59"/>
        <end position="86"/>
    </location>
</feature>
<dbReference type="AlphaFoldDB" id="A0A6M0Q7Q0"/>
<gene>
    <name evidence="2" type="ORF">G4D63_07100</name>
</gene>
<accession>A0A6M0Q7Q0</accession>
<name>A0A6M0Q7Q0_9BACI</name>
<evidence type="ECO:0008006" key="4">
    <source>
        <dbReference type="Google" id="ProtNLM"/>
    </source>
</evidence>
<keyword evidence="1" id="KW-1133">Transmembrane helix</keyword>
<feature type="transmembrane region" description="Helical" evidence="1">
    <location>
        <begin position="93"/>
        <end position="112"/>
    </location>
</feature>
<protein>
    <recommendedName>
        <fullName evidence="4">DUF2232 domain-containing protein</fullName>
    </recommendedName>
</protein>
<feature type="transmembrane region" description="Helical" evidence="1">
    <location>
        <begin position="118"/>
        <end position="137"/>
    </location>
</feature>